<dbReference type="AlphaFoldDB" id="A0A1V4KBB5"/>
<comment type="caution">
    <text evidence="2">The sequence shown here is derived from an EMBL/GenBank/DDBJ whole genome shotgun (WGS) entry which is preliminary data.</text>
</comment>
<name>A0A1V4KBB5_PATFA</name>
<keyword evidence="3" id="KW-1185">Reference proteome</keyword>
<evidence type="ECO:0000256" key="1">
    <source>
        <dbReference type="SAM" id="MobiDB-lite"/>
    </source>
</evidence>
<organism evidence="2 3">
    <name type="scientific">Patagioenas fasciata monilis</name>
    <dbReference type="NCBI Taxonomy" id="372326"/>
    <lineage>
        <taxon>Eukaryota</taxon>
        <taxon>Metazoa</taxon>
        <taxon>Chordata</taxon>
        <taxon>Craniata</taxon>
        <taxon>Vertebrata</taxon>
        <taxon>Euteleostomi</taxon>
        <taxon>Archelosauria</taxon>
        <taxon>Archosauria</taxon>
        <taxon>Dinosauria</taxon>
        <taxon>Saurischia</taxon>
        <taxon>Theropoda</taxon>
        <taxon>Coelurosauria</taxon>
        <taxon>Aves</taxon>
        <taxon>Neognathae</taxon>
        <taxon>Neoaves</taxon>
        <taxon>Columbimorphae</taxon>
        <taxon>Columbiformes</taxon>
        <taxon>Columbidae</taxon>
        <taxon>Patagioenas</taxon>
    </lineage>
</organism>
<protein>
    <submittedName>
        <fullName evidence="2">Uncharacterized protein</fullName>
    </submittedName>
</protein>
<reference evidence="2 3" key="1">
    <citation type="submission" date="2016-02" db="EMBL/GenBank/DDBJ databases">
        <title>Band-tailed pigeon sequencing and assembly.</title>
        <authorList>
            <person name="Soares A.E."/>
            <person name="Novak B.J."/>
            <person name="Rice E.S."/>
            <person name="O'Connell B."/>
            <person name="Chang D."/>
            <person name="Weber S."/>
            <person name="Shapiro B."/>
        </authorList>
    </citation>
    <scope>NUCLEOTIDE SEQUENCE [LARGE SCALE GENOMIC DNA]</scope>
    <source>
        <strain evidence="2">BTP2013</strain>
        <tissue evidence="2">Blood</tissue>
    </source>
</reference>
<dbReference type="Proteomes" id="UP000190648">
    <property type="component" value="Unassembled WGS sequence"/>
</dbReference>
<dbReference type="EMBL" id="LSYS01003963">
    <property type="protein sequence ID" value="OPJ81653.1"/>
    <property type="molecule type" value="Genomic_DNA"/>
</dbReference>
<accession>A0A1V4KBB5</accession>
<evidence type="ECO:0000313" key="3">
    <source>
        <dbReference type="Proteomes" id="UP000190648"/>
    </source>
</evidence>
<feature type="region of interest" description="Disordered" evidence="1">
    <location>
        <begin position="1"/>
        <end position="32"/>
    </location>
</feature>
<evidence type="ECO:0000313" key="2">
    <source>
        <dbReference type="EMBL" id="OPJ81653.1"/>
    </source>
</evidence>
<proteinExistence type="predicted"/>
<gene>
    <name evidence="2" type="ORF">AV530_014654</name>
</gene>
<sequence>MHAAVQGKEDQICRGQPMANTKGDGNTSHTDSHHAALTYHALQQAESFCWIPLSSACGWTPKSNEDAAAAQLHQCCADKLSTGAEHQRLL</sequence>